<keyword evidence="3" id="KW-1185">Reference proteome</keyword>
<dbReference type="EMBL" id="ML213604">
    <property type="protein sequence ID" value="TFK38087.1"/>
    <property type="molecule type" value="Genomic_DNA"/>
</dbReference>
<feature type="compositionally biased region" description="Pro residues" evidence="1">
    <location>
        <begin position="100"/>
        <end position="111"/>
    </location>
</feature>
<name>A0A5C3LZV9_9AGAR</name>
<evidence type="ECO:0000313" key="2">
    <source>
        <dbReference type="EMBL" id="TFK38087.1"/>
    </source>
</evidence>
<evidence type="ECO:0000256" key="1">
    <source>
        <dbReference type="SAM" id="MobiDB-lite"/>
    </source>
</evidence>
<dbReference type="OrthoDB" id="3068460at2759"/>
<evidence type="ECO:0000313" key="3">
    <source>
        <dbReference type="Proteomes" id="UP000308652"/>
    </source>
</evidence>
<proteinExistence type="predicted"/>
<dbReference type="Proteomes" id="UP000308652">
    <property type="component" value="Unassembled WGS sequence"/>
</dbReference>
<dbReference type="AlphaFoldDB" id="A0A5C3LZV9"/>
<sequence>MHPGQVISRTQQWCLRCYNVQEVNLSLPATAIPRTTVKETCRVDDVKHIAKFHPGGSSGAGFTGALVAFGVTFYAAKQIVAARRKAELDDYRISQGLTRPPLPPPERSSQS</sequence>
<feature type="region of interest" description="Disordered" evidence="1">
    <location>
        <begin position="92"/>
        <end position="111"/>
    </location>
</feature>
<organism evidence="2 3">
    <name type="scientific">Crucibulum laeve</name>
    <dbReference type="NCBI Taxonomy" id="68775"/>
    <lineage>
        <taxon>Eukaryota</taxon>
        <taxon>Fungi</taxon>
        <taxon>Dikarya</taxon>
        <taxon>Basidiomycota</taxon>
        <taxon>Agaricomycotina</taxon>
        <taxon>Agaricomycetes</taxon>
        <taxon>Agaricomycetidae</taxon>
        <taxon>Agaricales</taxon>
        <taxon>Agaricineae</taxon>
        <taxon>Nidulariaceae</taxon>
        <taxon>Crucibulum</taxon>
    </lineage>
</organism>
<gene>
    <name evidence="2" type="ORF">BDQ12DRAFT_723453</name>
</gene>
<reference evidence="2 3" key="1">
    <citation type="journal article" date="2019" name="Nat. Ecol. Evol.">
        <title>Megaphylogeny resolves global patterns of mushroom evolution.</title>
        <authorList>
            <person name="Varga T."/>
            <person name="Krizsan K."/>
            <person name="Foldi C."/>
            <person name="Dima B."/>
            <person name="Sanchez-Garcia M."/>
            <person name="Sanchez-Ramirez S."/>
            <person name="Szollosi G.J."/>
            <person name="Szarkandi J.G."/>
            <person name="Papp V."/>
            <person name="Albert L."/>
            <person name="Andreopoulos W."/>
            <person name="Angelini C."/>
            <person name="Antonin V."/>
            <person name="Barry K.W."/>
            <person name="Bougher N.L."/>
            <person name="Buchanan P."/>
            <person name="Buyck B."/>
            <person name="Bense V."/>
            <person name="Catcheside P."/>
            <person name="Chovatia M."/>
            <person name="Cooper J."/>
            <person name="Damon W."/>
            <person name="Desjardin D."/>
            <person name="Finy P."/>
            <person name="Geml J."/>
            <person name="Haridas S."/>
            <person name="Hughes K."/>
            <person name="Justo A."/>
            <person name="Karasinski D."/>
            <person name="Kautmanova I."/>
            <person name="Kiss B."/>
            <person name="Kocsube S."/>
            <person name="Kotiranta H."/>
            <person name="LaButti K.M."/>
            <person name="Lechner B.E."/>
            <person name="Liimatainen K."/>
            <person name="Lipzen A."/>
            <person name="Lukacs Z."/>
            <person name="Mihaltcheva S."/>
            <person name="Morgado L.N."/>
            <person name="Niskanen T."/>
            <person name="Noordeloos M.E."/>
            <person name="Ohm R.A."/>
            <person name="Ortiz-Santana B."/>
            <person name="Ovrebo C."/>
            <person name="Racz N."/>
            <person name="Riley R."/>
            <person name="Savchenko A."/>
            <person name="Shiryaev A."/>
            <person name="Soop K."/>
            <person name="Spirin V."/>
            <person name="Szebenyi C."/>
            <person name="Tomsovsky M."/>
            <person name="Tulloss R.E."/>
            <person name="Uehling J."/>
            <person name="Grigoriev I.V."/>
            <person name="Vagvolgyi C."/>
            <person name="Papp T."/>
            <person name="Martin F.M."/>
            <person name="Miettinen O."/>
            <person name="Hibbett D.S."/>
            <person name="Nagy L.G."/>
        </authorList>
    </citation>
    <scope>NUCLEOTIDE SEQUENCE [LARGE SCALE GENOMIC DNA]</scope>
    <source>
        <strain evidence="2 3">CBS 166.37</strain>
    </source>
</reference>
<protein>
    <submittedName>
        <fullName evidence="2">Uncharacterized protein</fullName>
    </submittedName>
</protein>
<accession>A0A5C3LZV9</accession>